<sequence length="207" mass="23120">MSKKAAKVSIQVVGPVEYEPIIPFAADVQIGGSIFTSVSDKPVVICFDPLIKSGIVRFEVQSENDLDAIGIADKDVQYERGNLPSTGDRDRSVVQWSSAGALIHSGDRVYTKSRYETGDHIGLELNMETSPRTLSLFINGVLQKDIIRNIPKQVRIMVYLSKKENSFKVLQFERVSASAAAQDKPTEWSWYMPWVQTAEEIAEVYGY</sequence>
<gene>
    <name evidence="1" type="ORF">EZS28_031531</name>
</gene>
<evidence type="ECO:0008006" key="3">
    <source>
        <dbReference type="Google" id="ProtNLM"/>
    </source>
</evidence>
<proteinExistence type="predicted"/>
<evidence type="ECO:0000313" key="2">
    <source>
        <dbReference type="Proteomes" id="UP000324800"/>
    </source>
</evidence>
<dbReference type="SUPFAM" id="SSF49899">
    <property type="entry name" value="Concanavalin A-like lectins/glucanases"/>
    <property type="match status" value="1"/>
</dbReference>
<dbReference type="AlphaFoldDB" id="A0A5J4USB1"/>
<organism evidence="1 2">
    <name type="scientific">Streblomastix strix</name>
    <dbReference type="NCBI Taxonomy" id="222440"/>
    <lineage>
        <taxon>Eukaryota</taxon>
        <taxon>Metamonada</taxon>
        <taxon>Preaxostyla</taxon>
        <taxon>Oxymonadida</taxon>
        <taxon>Streblomastigidae</taxon>
        <taxon>Streblomastix</taxon>
    </lineage>
</organism>
<dbReference type="InterPro" id="IPR013320">
    <property type="entry name" value="ConA-like_dom_sf"/>
</dbReference>
<dbReference type="InterPro" id="IPR043136">
    <property type="entry name" value="B30.2/SPRY_sf"/>
</dbReference>
<dbReference type="OrthoDB" id="2306477at2759"/>
<name>A0A5J4USB1_9EUKA</name>
<dbReference type="EMBL" id="SNRW01013153">
    <property type="protein sequence ID" value="KAA6372942.1"/>
    <property type="molecule type" value="Genomic_DNA"/>
</dbReference>
<protein>
    <recommendedName>
        <fullName evidence="3">SPRY domain-containing protein</fullName>
    </recommendedName>
</protein>
<comment type="caution">
    <text evidence="1">The sequence shown here is derived from an EMBL/GenBank/DDBJ whole genome shotgun (WGS) entry which is preliminary data.</text>
</comment>
<accession>A0A5J4USB1</accession>
<evidence type="ECO:0000313" key="1">
    <source>
        <dbReference type="EMBL" id="KAA6372942.1"/>
    </source>
</evidence>
<dbReference type="Gene3D" id="2.60.120.920">
    <property type="match status" value="1"/>
</dbReference>
<dbReference type="Proteomes" id="UP000324800">
    <property type="component" value="Unassembled WGS sequence"/>
</dbReference>
<reference evidence="1 2" key="1">
    <citation type="submission" date="2019-03" db="EMBL/GenBank/DDBJ databases">
        <title>Single cell metagenomics reveals metabolic interactions within the superorganism composed of flagellate Streblomastix strix and complex community of Bacteroidetes bacteria on its surface.</title>
        <authorList>
            <person name="Treitli S.C."/>
            <person name="Kolisko M."/>
            <person name="Husnik F."/>
            <person name="Keeling P."/>
            <person name="Hampl V."/>
        </authorList>
    </citation>
    <scope>NUCLEOTIDE SEQUENCE [LARGE SCALE GENOMIC DNA]</scope>
    <source>
        <strain evidence="1">ST1C</strain>
    </source>
</reference>